<dbReference type="STRING" id="1915400.FM21_18855"/>
<reference evidence="2 3" key="1">
    <citation type="submission" date="2014-05" db="EMBL/GenBank/DDBJ databases">
        <title>Complete genome sequence of the Streptomyces mutabilis TRM45540.</title>
        <authorList>
            <person name="Luo X."/>
            <person name="Zhang L."/>
        </authorList>
    </citation>
    <scope>NUCLEOTIDE SEQUENCE [LARGE SCALE GENOMIC DNA]</scope>
    <source>
        <strain evidence="2 3">TRM45540</strain>
    </source>
</reference>
<proteinExistence type="predicted"/>
<dbReference type="Proteomes" id="UP000029095">
    <property type="component" value="Unassembled WGS sequence"/>
</dbReference>
<accession>A0A086MVK3</accession>
<dbReference type="AlphaFoldDB" id="A0A086MVK3"/>
<name>A0A086MVK3_9ACTN</name>
<evidence type="ECO:0000256" key="1">
    <source>
        <dbReference type="SAM" id="MobiDB-lite"/>
    </source>
</evidence>
<sequence length="76" mass="7431">MDDVLAAGVGTDDPSVFVASDVDLALSAGAGAGGELLDESFITTAQASEDGDEGAIAGGGDHAGRVFARPGERPAR</sequence>
<dbReference type="EMBL" id="JNFQ01000002">
    <property type="protein sequence ID" value="KFG72921.1"/>
    <property type="molecule type" value="Genomic_DNA"/>
</dbReference>
<evidence type="ECO:0000313" key="3">
    <source>
        <dbReference type="Proteomes" id="UP000029095"/>
    </source>
</evidence>
<evidence type="ECO:0000313" key="2">
    <source>
        <dbReference type="EMBL" id="KFG72921.1"/>
    </source>
</evidence>
<keyword evidence="3" id="KW-1185">Reference proteome</keyword>
<comment type="caution">
    <text evidence="2">The sequence shown here is derived from an EMBL/GenBank/DDBJ whole genome shotgun (WGS) entry which is preliminary data.</text>
</comment>
<feature type="region of interest" description="Disordered" evidence="1">
    <location>
        <begin position="50"/>
        <end position="76"/>
    </location>
</feature>
<protein>
    <submittedName>
        <fullName evidence="2">Uncharacterized protein</fullName>
    </submittedName>
</protein>
<gene>
    <name evidence="2" type="ORF">FM21_18855</name>
</gene>
<organism evidence="2 3">
    <name type="scientific">Streptomyces mutabilis</name>
    <dbReference type="NCBI Taxonomy" id="67332"/>
    <lineage>
        <taxon>Bacteria</taxon>
        <taxon>Bacillati</taxon>
        <taxon>Actinomycetota</taxon>
        <taxon>Actinomycetes</taxon>
        <taxon>Kitasatosporales</taxon>
        <taxon>Streptomycetaceae</taxon>
        <taxon>Streptomyces</taxon>
    </lineage>
</organism>
<dbReference type="HOGENOM" id="CLU_2652972_0_0_11"/>